<keyword evidence="4" id="KW-1185">Reference proteome</keyword>
<dbReference type="Proteomes" id="UP001230268">
    <property type="component" value="Unassembled WGS sequence"/>
</dbReference>
<dbReference type="AlphaFoldDB" id="A0AAD8LPE1"/>
<accession>A0AAD8LPE1</accession>
<reference evidence="3" key="1">
    <citation type="submission" date="2023-08" db="EMBL/GenBank/DDBJ databases">
        <title>Draft sequence of the Babesia gibsoni genome.</title>
        <authorList>
            <person name="Yamagishi J.Y."/>
            <person name="Xuan X.X."/>
        </authorList>
    </citation>
    <scope>NUCLEOTIDE SEQUENCE</scope>
    <source>
        <strain evidence="3">Azabu</strain>
    </source>
</reference>
<organism evidence="3 4">
    <name type="scientific">Babesia gibsoni</name>
    <dbReference type="NCBI Taxonomy" id="33632"/>
    <lineage>
        <taxon>Eukaryota</taxon>
        <taxon>Sar</taxon>
        <taxon>Alveolata</taxon>
        <taxon>Apicomplexa</taxon>
        <taxon>Aconoidasida</taxon>
        <taxon>Piroplasmida</taxon>
        <taxon>Babesiidae</taxon>
        <taxon>Babesia</taxon>
    </lineage>
</organism>
<sequence>MGKTMANMLYIVSLLLVFGLFGVGEVESHVTPPNNEGKPEHIQTIHLASYQPTDEQVKFVANSFDDDQNREAIKGLVNILRQSTVQEQGNNDIDEYTNEFESETVADAAYETKEEKAGEEEATGHNLTHLQHYATPHPQHHHGNHRRHHANPHGKAANGAHTAAPVQVAVTDVAPLVRAFCDMLMSNQKYLDLCGNHKAQQLIMKAPKGGEGQYKVDVLGQHYDAFNHAMLEDLKDDHPLKQSLLYVLTKICEGPLPVACQNIARHVQSQAA</sequence>
<keyword evidence="2" id="KW-0732">Signal</keyword>
<feature type="region of interest" description="Disordered" evidence="1">
    <location>
        <begin position="135"/>
        <end position="161"/>
    </location>
</feature>
<evidence type="ECO:0000313" key="3">
    <source>
        <dbReference type="EMBL" id="KAK1443243.1"/>
    </source>
</evidence>
<feature type="compositionally biased region" description="Basic residues" evidence="1">
    <location>
        <begin position="138"/>
        <end position="152"/>
    </location>
</feature>
<protein>
    <submittedName>
        <fullName evidence="3">Uncharacterized protein</fullName>
    </submittedName>
</protein>
<feature type="chain" id="PRO_5041926763" evidence="2">
    <location>
        <begin position="29"/>
        <end position="272"/>
    </location>
</feature>
<dbReference type="EMBL" id="JAVEPI010000002">
    <property type="protein sequence ID" value="KAK1443243.1"/>
    <property type="molecule type" value="Genomic_DNA"/>
</dbReference>
<evidence type="ECO:0000256" key="2">
    <source>
        <dbReference type="SAM" id="SignalP"/>
    </source>
</evidence>
<gene>
    <name evidence="3" type="ORF">BgAZ_201190</name>
</gene>
<evidence type="ECO:0000313" key="4">
    <source>
        <dbReference type="Proteomes" id="UP001230268"/>
    </source>
</evidence>
<evidence type="ECO:0000256" key="1">
    <source>
        <dbReference type="SAM" id="MobiDB-lite"/>
    </source>
</evidence>
<feature type="signal peptide" evidence="2">
    <location>
        <begin position="1"/>
        <end position="28"/>
    </location>
</feature>
<proteinExistence type="predicted"/>
<comment type="caution">
    <text evidence="3">The sequence shown here is derived from an EMBL/GenBank/DDBJ whole genome shotgun (WGS) entry which is preliminary data.</text>
</comment>
<name>A0AAD8LPE1_BABGI</name>